<dbReference type="OrthoDB" id="9809878at2"/>
<protein>
    <recommendedName>
        <fullName evidence="3">Single-stranded DNA-binding protein</fullName>
    </recommendedName>
</protein>
<name>A0A246JX83_9SPHN</name>
<keyword evidence="1 3" id="KW-0238">DNA-binding</keyword>
<dbReference type="AlphaFoldDB" id="A0A246JX83"/>
<dbReference type="InterPro" id="IPR012340">
    <property type="entry name" value="NA-bd_OB-fold"/>
</dbReference>
<dbReference type="Pfam" id="PF00436">
    <property type="entry name" value="SSB"/>
    <property type="match status" value="1"/>
</dbReference>
<dbReference type="PIRSF" id="PIRSF002070">
    <property type="entry name" value="SSB"/>
    <property type="match status" value="1"/>
</dbReference>
<evidence type="ECO:0000256" key="1">
    <source>
        <dbReference type="ARBA" id="ARBA00023125"/>
    </source>
</evidence>
<keyword evidence="5" id="KW-1185">Reference proteome</keyword>
<organism evidence="4 5">
    <name type="scientific">Sphingopyxis bauzanensis</name>
    <dbReference type="NCBI Taxonomy" id="651663"/>
    <lineage>
        <taxon>Bacteria</taxon>
        <taxon>Pseudomonadati</taxon>
        <taxon>Pseudomonadota</taxon>
        <taxon>Alphaproteobacteria</taxon>
        <taxon>Sphingomonadales</taxon>
        <taxon>Sphingomonadaceae</taxon>
        <taxon>Sphingopyxis</taxon>
    </lineage>
</organism>
<evidence type="ECO:0000313" key="5">
    <source>
        <dbReference type="Proteomes" id="UP000197361"/>
    </source>
</evidence>
<keyword evidence="2" id="KW-0233">DNA recombination</keyword>
<evidence type="ECO:0000256" key="3">
    <source>
        <dbReference type="PIRNR" id="PIRNR002070"/>
    </source>
</evidence>
<comment type="caution">
    <text evidence="4">The sequence shown here is derived from an EMBL/GenBank/DDBJ whole genome shotgun (WGS) entry which is preliminary data.</text>
</comment>
<dbReference type="GO" id="GO:0006260">
    <property type="term" value="P:DNA replication"/>
    <property type="evidence" value="ECO:0007669"/>
    <property type="project" value="InterPro"/>
</dbReference>
<dbReference type="Gene3D" id="2.40.50.140">
    <property type="entry name" value="Nucleic acid-binding proteins"/>
    <property type="match status" value="1"/>
</dbReference>
<proteinExistence type="predicted"/>
<dbReference type="InterPro" id="IPR011344">
    <property type="entry name" value="ssDNA-bd"/>
</dbReference>
<evidence type="ECO:0000256" key="2">
    <source>
        <dbReference type="ARBA" id="ARBA00023172"/>
    </source>
</evidence>
<dbReference type="PROSITE" id="PS50935">
    <property type="entry name" value="SSB"/>
    <property type="match status" value="1"/>
</dbReference>
<dbReference type="SUPFAM" id="SSF50249">
    <property type="entry name" value="Nucleic acid-binding proteins"/>
    <property type="match status" value="1"/>
</dbReference>
<evidence type="ECO:0000313" key="4">
    <source>
        <dbReference type="EMBL" id="OWQ97697.1"/>
    </source>
</evidence>
<accession>A0A246JX83</accession>
<sequence>MNKVFLAGRITSDVTRFGNDTKSGVSFTLVTSKPVIKDGQVQKDGNGYTETWDEFHTVKAFGGLGKSVGGHKKKGDELIVVGEIRYSRNERDGRTYYNTDIIADEIKFI</sequence>
<dbReference type="EMBL" id="NISK01000002">
    <property type="protein sequence ID" value="OWQ97697.1"/>
    <property type="molecule type" value="Genomic_DNA"/>
</dbReference>
<reference evidence="4 5" key="1">
    <citation type="journal article" date="2010" name="Int. J. Syst. Evol. Microbiol.">
        <title>Sphingopyxis bauzanensis sp. nov., a psychrophilic bacterium isolated from soil.</title>
        <authorList>
            <person name="Zhang D.C."/>
            <person name="Liu H.C."/>
            <person name="Xin Y.H."/>
            <person name="Zhou Y.G."/>
            <person name="Schinner F."/>
            <person name="Margesin R."/>
        </authorList>
    </citation>
    <scope>NUCLEOTIDE SEQUENCE [LARGE SCALE GENOMIC DNA]</scope>
    <source>
        <strain evidence="4 5">DSM 22271</strain>
    </source>
</reference>
<dbReference type="GO" id="GO:0003697">
    <property type="term" value="F:single-stranded DNA binding"/>
    <property type="evidence" value="ECO:0007669"/>
    <property type="project" value="InterPro"/>
</dbReference>
<gene>
    <name evidence="4" type="ORF">CDQ92_11075</name>
</gene>
<dbReference type="InterPro" id="IPR000424">
    <property type="entry name" value="Primosome_PriB/ssb"/>
</dbReference>
<dbReference type="Proteomes" id="UP000197361">
    <property type="component" value="Unassembled WGS sequence"/>
</dbReference>
<dbReference type="GO" id="GO:0006310">
    <property type="term" value="P:DNA recombination"/>
    <property type="evidence" value="ECO:0007669"/>
    <property type="project" value="UniProtKB-KW"/>
</dbReference>
<dbReference type="CDD" id="cd04496">
    <property type="entry name" value="SSB_OBF"/>
    <property type="match status" value="1"/>
</dbReference>